<organism evidence="2 3">
    <name type="scientific">Sorangium cellulosum</name>
    <name type="common">Polyangium cellulosum</name>
    <dbReference type="NCBI Taxonomy" id="56"/>
    <lineage>
        <taxon>Bacteria</taxon>
        <taxon>Pseudomonadati</taxon>
        <taxon>Myxococcota</taxon>
        <taxon>Polyangia</taxon>
        <taxon>Polyangiales</taxon>
        <taxon>Polyangiaceae</taxon>
        <taxon>Sorangium</taxon>
    </lineage>
</organism>
<dbReference type="InterPro" id="IPR025351">
    <property type="entry name" value="Pvc16_N"/>
</dbReference>
<sequence>MANLRAIHSVGFSLVKYLRNAYPADLRQEHPCDFRLISSGELNATNADFGTAVTLYLYRVTVNPYLRNSHHVNAAHQTVLPLSVDLHYLVTIWADSALVEHTILGWVVRELYMHQTLTQSDLTSEGGWEGGDLVQLIPAELSNEDLMRLWDALDPGYRLSISYIARVVRIEPEVLPESPAVVARRLRATEKDRNP</sequence>
<gene>
    <name evidence="2" type="ORF">SOCE836_096990</name>
</gene>
<evidence type="ECO:0000313" key="2">
    <source>
        <dbReference type="EMBL" id="AUX37474.1"/>
    </source>
</evidence>
<protein>
    <recommendedName>
        <fullName evidence="1">Pvc16 N-terminal domain-containing protein</fullName>
    </recommendedName>
</protein>
<dbReference type="Pfam" id="PF14065">
    <property type="entry name" value="Pvc16_N"/>
    <property type="match status" value="1"/>
</dbReference>
<proteinExistence type="predicted"/>
<dbReference type="AlphaFoldDB" id="A0A4P2R353"/>
<dbReference type="EMBL" id="CP012672">
    <property type="protein sequence ID" value="AUX37474.1"/>
    <property type="molecule type" value="Genomic_DNA"/>
</dbReference>
<dbReference type="Proteomes" id="UP000295497">
    <property type="component" value="Chromosome"/>
</dbReference>
<name>A0A4P2R353_SORCE</name>
<evidence type="ECO:0000259" key="1">
    <source>
        <dbReference type="Pfam" id="PF14065"/>
    </source>
</evidence>
<evidence type="ECO:0000313" key="3">
    <source>
        <dbReference type="Proteomes" id="UP000295497"/>
    </source>
</evidence>
<feature type="domain" description="Pvc16 N-terminal" evidence="1">
    <location>
        <begin position="13"/>
        <end position="182"/>
    </location>
</feature>
<accession>A0A4P2R353</accession>
<reference evidence="2 3" key="1">
    <citation type="submission" date="2015-09" db="EMBL/GenBank/DDBJ databases">
        <title>Sorangium comparison.</title>
        <authorList>
            <person name="Zaburannyi N."/>
            <person name="Bunk B."/>
            <person name="Overmann J."/>
            <person name="Mueller R."/>
        </authorList>
    </citation>
    <scope>NUCLEOTIDE SEQUENCE [LARGE SCALE GENOMIC DNA]</scope>
    <source>
        <strain evidence="2 3">So ce836</strain>
    </source>
</reference>